<comment type="caution">
    <text evidence="1">The sequence shown here is derived from an EMBL/GenBank/DDBJ whole genome shotgun (WGS) entry which is preliminary data.</text>
</comment>
<organism evidence="1 2">
    <name type="scientific">Phlyctema vagabunda</name>
    <dbReference type="NCBI Taxonomy" id="108571"/>
    <lineage>
        <taxon>Eukaryota</taxon>
        <taxon>Fungi</taxon>
        <taxon>Dikarya</taxon>
        <taxon>Ascomycota</taxon>
        <taxon>Pezizomycotina</taxon>
        <taxon>Leotiomycetes</taxon>
        <taxon>Helotiales</taxon>
        <taxon>Dermateaceae</taxon>
        <taxon>Phlyctema</taxon>
    </lineage>
</organism>
<gene>
    <name evidence="1" type="ORF">PVAG01_08812</name>
</gene>
<dbReference type="Proteomes" id="UP001629113">
    <property type="component" value="Unassembled WGS sequence"/>
</dbReference>
<name>A0ABR4PAI2_9HELO</name>
<proteinExistence type="predicted"/>
<keyword evidence="2" id="KW-1185">Reference proteome</keyword>
<sequence>MPTPRHPTRPTKPTLLTEEPYLQCVRAYNRIMDKSSKRSSSYYKRAIIGLES</sequence>
<accession>A0ABR4PAI2</accession>
<protein>
    <submittedName>
        <fullName evidence="1">Uncharacterized protein</fullName>
    </submittedName>
</protein>
<dbReference type="EMBL" id="JBFCZG010000007">
    <property type="protein sequence ID" value="KAL3420313.1"/>
    <property type="molecule type" value="Genomic_DNA"/>
</dbReference>
<evidence type="ECO:0000313" key="1">
    <source>
        <dbReference type="EMBL" id="KAL3420313.1"/>
    </source>
</evidence>
<reference evidence="1 2" key="1">
    <citation type="submission" date="2024-06" db="EMBL/GenBank/DDBJ databases">
        <title>Complete genome of Phlyctema vagabunda strain 19-DSS-EL-015.</title>
        <authorList>
            <person name="Fiorenzani C."/>
        </authorList>
    </citation>
    <scope>NUCLEOTIDE SEQUENCE [LARGE SCALE GENOMIC DNA]</scope>
    <source>
        <strain evidence="1 2">19-DSS-EL-015</strain>
    </source>
</reference>
<evidence type="ECO:0000313" key="2">
    <source>
        <dbReference type="Proteomes" id="UP001629113"/>
    </source>
</evidence>